<dbReference type="Gene3D" id="3.30.1360.120">
    <property type="entry name" value="Probable tRNA modification gtpase trme, domain 1"/>
    <property type="match status" value="1"/>
</dbReference>
<dbReference type="Pfam" id="PF04268">
    <property type="entry name" value="SoxG"/>
    <property type="match status" value="1"/>
</dbReference>
<dbReference type="InterPro" id="IPR027266">
    <property type="entry name" value="TrmE/GcvT-like"/>
</dbReference>
<dbReference type="InterPro" id="IPR007375">
    <property type="entry name" value="SoxG"/>
</dbReference>
<dbReference type="EMBL" id="JACEIB010000004">
    <property type="protein sequence ID" value="MBA2933981.1"/>
    <property type="molecule type" value="Genomic_DNA"/>
</dbReference>
<dbReference type="AlphaFoldDB" id="A0A838L3L7"/>
<comment type="caution">
    <text evidence="1">The sequence shown here is derived from an EMBL/GenBank/DDBJ whole genome shotgun (WGS) entry which is preliminary data.</text>
</comment>
<proteinExistence type="predicted"/>
<dbReference type="Gene3D" id="3.30.70.1520">
    <property type="entry name" value="Heterotetrameric sarcosine oxidase"/>
    <property type="match status" value="1"/>
</dbReference>
<evidence type="ECO:0008006" key="3">
    <source>
        <dbReference type="Google" id="ProtNLM"/>
    </source>
</evidence>
<dbReference type="RefSeq" id="WP_160365588.1">
    <property type="nucleotide sequence ID" value="NZ_JACEIB010000004.1"/>
</dbReference>
<gene>
    <name evidence="1" type="ORF">HZF05_07695</name>
</gene>
<reference evidence="1 2" key="1">
    <citation type="submission" date="2020-07" db="EMBL/GenBank/DDBJ databases">
        <authorList>
            <person name="Sun Q."/>
        </authorList>
    </citation>
    <scope>NUCLEOTIDE SEQUENCE [LARGE SCALE GENOMIC DNA]</scope>
    <source>
        <strain evidence="1 2">CGMCC 1.13654</strain>
    </source>
</reference>
<keyword evidence="2" id="KW-1185">Reference proteome</keyword>
<name>A0A838L3L7_9SPHN</name>
<dbReference type="SUPFAM" id="SSF103025">
    <property type="entry name" value="Folate-binding domain"/>
    <property type="match status" value="1"/>
</dbReference>
<protein>
    <recommendedName>
        <fullName evidence="3">Sarcosine oxidase subunit gamma</fullName>
    </recommendedName>
</protein>
<sequence length="184" mass="19974">MDKLAATHPLDDRASIVANGVAITPLPPEPLAELRSGTGPLEPDLSRWLPVEPNRVLDHDGWRAWWMRPGGWLLAGNMPSRSPFAAALEAKRMSLTDVRHAWSGISLSGPAARAVLAKGTPLDLRAGSFKAGHCTRTWCAGFTILIDGKEDELAVFVDSSLARSFWDWLDDAVTEFRAVGEYGG</sequence>
<accession>A0A838L3L7</accession>
<evidence type="ECO:0000313" key="1">
    <source>
        <dbReference type="EMBL" id="MBA2933981.1"/>
    </source>
</evidence>
<organism evidence="1 2">
    <name type="scientific">Sphingomonas chungangi</name>
    <dbReference type="NCBI Taxonomy" id="2683589"/>
    <lineage>
        <taxon>Bacteria</taxon>
        <taxon>Pseudomonadati</taxon>
        <taxon>Pseudomonadota</taxon>
        <taxon>Alphaproteobacteria</taxon>
        <taxon>Sphingomonadales</taxon>
        <taxon>Sphingomonadaceae</taxon>
        <taxon>Sphingomonas</taxon>
    </lineage>
</organism>
<dbReference type="Proteomes" id="UP000570166">
    <property type="component" value="Unassembled WGS sequence"/>
</dbReference>
<evidence type="ECO:0000313" key="2">
    <source>
        <dbReference type="Proteomes" id="UP000570166"/>
    </source>
</evidence>